<proteinExistence type="inferred from homology"/>
<comment type="function">
    <text evidence="1">Could possibly oxidize fatty acids using specific components.</text>
</comment>
<comment type="catalytic activity">
    <reaction evidence="6">
        <text>a 4-saturated-(3S)-3-hydroxyacyl-CoA = a (3E)-enoyl-CoA + H2O</text>
        <dbReference type="Rhea" id="RHEA:20724"/>
        <dbReference type="ChEBI" id="CHEBI:15377"/>
        <dbReference type="ChEBI" id="CHEBI:58521"/>
        <dbReference type="ChEBI" id="CHEBI:137480"/>
        <dbReference type="EC" id="4.2.1.17"/>
    </reaction>
</comment>
<evidence type="ECO:0000256" key="3">
    <source>
        <dbReference type="ARBA" id="ARBA00022832"/>
    </source>
</evidence>
<organism evidence="10 12">
    <name type="scientific">Rhodococcus opacus</name>
    <name type="common">Nocardia opaca</name>
    <dbReference type="NCBI Taxonomy" id="37919"/>
    <lineage>
        <taxon>Bacteria</taxon>
        <taxon>Bacillati</taxon>
        <taxon>Actinomycetota</taxon>
        <taxon>Actinomycetes</taxon>
        <taxon>Mycobacteriales</taxon>
        <taxon>Nocardiaceae</taxon>
        <taxon>Rhodococcus</taxon>
    </lineage>
</organism>
<feature type="region of interest" description="Disordered" evidence="8">
    <location>
        <begin position="217"/>
        <end position="251"/>
    </location>
</feature>
<dbReference type="InterPro" id="IPR001753">
    <property type="entry name" value="Enoyl-CoA_hydra/iso"/>
</dbReference>
<keyword evidence="3" id="KW-0443">Lipid metabolism</keyword>
<dbReference type="Proteomes" id="UP001066327">
    <property type="component" value="Unassembled WGS sequence"/>
</dbReference>
<keyword evidence="4" id="KW-0456">Lyase</keyword>
<evidence type="ECO:0000256" key="1">
    <source>
        <dbReference type="ARBA" id="ARBA00002994"/>
    </source>
</evidence>
<comment type="similarity">
    <text evidence="2 7">Belongs to the enoyl-CoA hydratase/isomerase family.</text>
</comment>
<dbReference type="GO" id="GO:0006635">
    <property type="term" value="P:fatty acid beta-oxidation"/>
    <property type="evidence" value="ECO:0007669"/>
    <property type="project" value="TreeGrafter"/>
</dbReference>
<dbReference type="GO" id="GO:0004300">
    <property type="term" value="F:enoyl-CoA hydratase activity"/>
    <property type="evidence" value="ECO:0007669"/>
    <property type="project" value="UniProtKB-EC"/>
</dbReference>
<dbReference type="EMBL" id="CP130953">
    <property type="protein sequence ID" value="WLF51054.1"/>
    <property type="molecule type" value="Genomic_DNA"/>
</dbReference>
<name>A0AAX3YSM7_RHOOP</name>
<evidence type="ECO:0000256" key="8">
    <source>
        <dbReference type="SAM" id="MobiDB-lite"/>
    </source>
</evidence>
<evidence type="ECO:0000256" key="7">
    <source>
        <dbReference type="RuleBase" id="RU003707"/>
    </source>
</evidence>
<feature type="compositionally biased region" description="Basic and acidic residues" evidence="8">
    <location>
        <begin position="232"/>
        <end position="251"/>
    </location>
</feature>
<keyword evidence="3" id="KW-0276">Fatty acid metabolism</keyword>
<protein>
    <submittedName>
        <fullName evidence="10">Enoyl-CoA hydratase-related protein</fullName>
    </submittedName>
</protein>
<dbReference type="Gene3D" id="3.90.226.10">
    <property type="entry name" value="2-enoyl-CoA Hydratase, Chain A, domain 1"/>
    <property type="match status" value="1"/>
</dbReference>
<gene>
    <name evidence="9" type="ORF">O4328_22015</name>
    <name evidence="10" type="ORF">Q5707_22955</name>
</gene>
<dbReference type="RefSeq" id="WP_259465789.1">
    <property type="nucleotide sequence ID" value="NZ_CP082160.1"/>
</dbReference>
<dbReference type="PANTHER" id="PTHR11941">
    <property type="entry name" value="ENOYL-COA HYDRATASE-RELATED"/>
    <property type="match status" value="1"/>
</dbReference>
<dbReference type="InterPro" id="IPR018376">
    <property type="entry name" value="Enoyl-CoA_hyd/isom_CS"/>
</dbReference>
<keyword evidence="11" id="KW-1185">Reference proteome</keyword>
<sequence length="251" mass="26557">MERDDVDETVAILTLNRPERLNALSLDLVRELRETVQRLDSDTSVRAIVLTGAGRAFSAGADLRAGPSDAEEALREFYNPLIRALMDLRKPSIAAINGIAAGAGLSLCLACDLRVASATTTFQMAFVKVGLVPDAGATWLLPRAIGSARASDMALSGRSVTSAEGLAWGLVNQVAPQGDALAQSVELARHLAALSSTTGAIARLLREGAARTLDEQLDAESTAQGLAQRGPDYSEAKQAFAEKRTPEFRRG</sequence>
<evidence type="ECO:0000313" key="11">
    <source>
        <dbReference type="Proteomes" id="UP001066327"/>
    </source>
</evidence>
<dbReference type="InterPro" id="IPR029045">
    <property type="entry name" value="ClpP/crotonase-like_dom_sf"/>
</dbReference>
<dbReference type="PANTHER" id="PTHR11941:SF133">
    <property type="entry name" value="1,2-EPOXYPHENYLACETYL-COA ISOMERASE"/>
    <property type="match status" value="1"/>
</dbReference>
<reference evidence="9" key="1">
    <citation type="submission" date="2022-12" db="EMBL/GenBank/DDBJ databases">
        <authorList>
            <person name="Krivoruchko A.V."/>
            <person name="Elkin A."/>
        </authorList>
    </citation>
    <scope>NUCLEOTIDE SEQUENCE</scope>
    <source>
        <strain evidence="9">IEGM 249</strain>
    </source>
</reference>
<dbReference type="InterPro" id="IPR014748">
    <property type="entry name" value="Enoyl-CoA_hydra_C"/>
</dbReference>
<dbReference type="Pfam" id="PF00378">
    <property type="entry name" value="ECH_1"/>
    <property type="match status" value="1"/>
</dbReference>
<evidence type="ECO:0000313" key="9">
    <source>
        <dbReference type="EMBL" id="MCZ4586327.1"/>
    </source>
</evidence>
<evidence type="ECO:0000313" key="12">
    <source>
        <dbReference type="Proteomes" id="UP001231166"/>
    </source>
</evidence>
<dbReference type="EMBL" id="JAPWIS010000011">
    <property type="protein sequence ID" value="MCZ4586327.1"/>
    <property type="molecule type" value="Genomic_DNA"/>
</dbReference>
<dbReference type="CDD" id="cd06558">
    <property type="entry name" value="crotonase-like"/>
    <property type="match status" value="1"/>
</dbReference>
<dbReference type="AlphaFoldDB" id="A0AAX3YSM7"/>
<accession>A0AAX3YSM7</accession>
<evidence type="ECO:0000256" key="4">
    <source>
        <dbReference type="ARBA" id="ARBA00023239"/>
    </source>
</evidence>
<dbReference type="SUPFAM" id="SSF52096">
    <property type="entry name" value="ClpP/crotonase"/>
    <property type="match status" value="1"/>
</dbReference>
<dbReference type="Gene3D" id="1.10.12.10">
    <property type="entry name" value="Lyase 2-enoyl-coa Hydratase, Chain A, domain 2"/>
    <property type="match status" value="1"/>
</dbReference>
<reference evidence="10" key="2">
    <citation type="submission" date="2023-07" db="EMBL/GenBank/DDBJ databases">
        <title>Genomic analysis of Rhodococcus opacus VOC-14 with glycol ethers degradation activity.</title>
        <authorList>
            <person name="Narkevich D.A."/>
            <person name="Hlushen A.M."/>
            <person name="Akhremchuk A.E."/>
            <person name="Sikolenko M.A."/>
            <person name="Valentovich L.N."/>
        </authorList>
    </citation>
    <scope>NUCLEOTIDE SEQUENCE</scope>
    <source>
        <strain evidence="10">VOC-14</strain>
    </source>
</reference>
<dbReference type="PROSITE" id="PS00166">
    <property type="entry name" value="ENOYL_COA_HYDRATASE"/>
    <property type="match status" value="1"/>
</dbReference>
<evidence type="ECO:0000256" key="5">
    <source>
        <dbReference type="ARBA" id="ARBA00023709"/>
    </source>
</evidence>
<comment type="catalytic activity">
    <reaction evidence="5">
        <text>a (3S)-3-hydroxyacyl-CoA = a (2E)-enoyl-CoA + H2O</text>
        <dbReference type="Rhea" id="RHEA:16105"/>
        <dbReference type="ChEBI" id="CHEBI:15377"/>
        <dbReference type="ChEBI" id="CHEBI:57318"/>
        <dbReference type="ChEBI" id="CHEBI:58856"/>
        <dbReference type="EC" id="4.2.1.17"/>
    </reaction>
</comment>
<dbReference type="Proteomes" id="UP001231166">
    <property type="component" value="Chromosome"/>
</dbReference>
<evidence type="ECO:0000256" key="2">
    <source>
        <dbReference type="ARBA" id="ARBA00005254"/>
    </source>
</evidence>
<evidence type="ECO:0000256" key="6">
    <source>
        <dbReference type="ARBA" id="ARBA00023717"/>
    </source>
</evidence>
<evidence type="ECO:0000313" key="10">
    <source>
        <dbReference type="EMBL" id="WLF51054.1"/>
    </source>
</evidence>